<evidence type="ECO:0000313" key="2">
    <source>
        <dbReference type="EMBL" id="RPB12311.1"/>
    </source>
</evidence>
<dbReference type="InParanoid" id="A0A3N4KVD2"/>
<reference evidence="2 3" key="1">
    <citation type="journal article" date="2018" name="Nat. Ecol. Evol.">
        <title>Pezizomycetes genomes reveal the molecular basis of ectomycorrhizal truffle lifestyle.</title>
        <authorList>
            <person name="Murat C."/>
            <person name="Payen T."/>
            <person name="Noel B."/>
            <person name="Kuo A."/>
            <person name="Morin E."/>
            <person name="Chen J."/>
            <person name="Kohler A."/>
            <person name="Krizsan K."/>
            <person name="Balestrini R."/>
            <person name="Da Silva C."/>
            <person name="Montanini B."/>
            <person name="Hainaut M."/>
            <person name="Levati E."/>
            <person name="Barry K.W."/>
            <person name="Belfiori B."/>
            <person name="Cichocki N."/>
            <person name="Clum A."/>
            <person name="Dockter R.B."/>
            <person name="Fauchery L."/>
            <person name="Guy J."/>
            <person name="Iotti M."/>
            <person name="Le Tacon F."/>
            <person name="Lindquist E.A."/>
            <person name="Lipzen A."/>
            <person name="Malagnac F."/>
            <person name="Mello A."/>
            <person name="Molinier V."/>
            <person name="Miyauchi S."/>
            <person name="Poulain J."/>
            <person name="Riccioni C."/>
            <person name="Rubini A."/>
            <person name="Sitrit Y."/>
            <person name="Splivallo R."/>
            <person name="Traeger S."/>
            <person name="Wang M."/>
            <person name="Zifcakova L."/>
            <person name="Wipf D."/>
            <person name="Zambonelli A."/>
            <person name="Paolocci F."/>
            <person name="Nowrousian M."/>
            <person name="Ottonello S."/>
            <person name="Baldrian P."/>
            <person name="Spatafora J.W."/>
            <person name="Henrissat B."/>
            <person name="Nagy L.G."/>
            <person name="Aury J.M."/>
            <person name="Wincker P."/>
            <person name="Grigoriev I.V."/>
            <person name="Bonfante P."/>
            <person name="Martin F.M."/>
        </authorList>
    </citation>
    <scope>NUCLEOTIDE SEQUENCE [LARGE SCALE GENOMIC DNA]</scope>
    <source>
        <strain evidence="2 3">CCBAS932</strain>
    </source>
</reference>
<feature type="compositionally biased region" description="Low complexity" evidence="1">
    <location>
        <begin position="202"/>
        <end position="212"/>
    </location>
</feature>
<dbReference type="Proteomes" id="UP000277580">
    <property type="component" value="Unassembled WGS sequence"/>
</dbReference>
<name>A0A3N4KVD2_9PEZI</name>
<evidence type="ECO:0000256" key="1">
    <source>
        <dbReference type="SAM" id="MobiDB-lite"/>
    </source>
</evidence>
<evidence type="ECO:0000313" key="3">
    <source>
        <dbReference type="Proteomes" id="UP000277580"/>
    </source>
</evidence>
<feature type="compositionally biased region" description="Low complexity" evidence="1">
    <location>
        <begin position="66"/>
        <end position="79"/>
    </location>
</feature>
<sequence>MPDQPYTSDLRRRIAERVTGFVPPRQIFTSPRRRIPPEPVPIPTTLRSPGPNRYDQESERSQARLQGSQNSGSPPSRGNSPPPDVFVIDLTMSSDEEFNPAPKAPASSPAGQSALATPSRGGTKRAAGQSPELASERGRKAGRGARLVRFADDEDESPRPPGRRRSKANLETYVVRFAIDEGRRSNTPPPAPVRPSRGRGPRGSISRGSLSMRGRRGRPATLGLFETPPVFQSLKIKDYDVFQDSDNESLHSPTAGKKPRLAPAVLRGSRGRRSTTGGRTKTLVPASTRGGKNKDAQELLGWDNEELQDHPVLKPETSPPASPATSEQQDEITDAASVTSDEGYISPLRGLDAVVALARAQAHNAIERATYTEQQKALDSLRDARERRMEEFNELAKRQAKKRLELRGNRAIDGSAPTSADGGKPELVWVKGRPYMRSPPPAGGGPKGSNNNITSVLNLNQFQIRGIQTSLRLLAGMEVGLRE</sequence>
<gene>
    <name evidence="2" type="ORF">P167DRAFT_545546</name>
</gene>
<dbReference type="EMBL" id="ML119129">
    <property type="protein sequence ID" value="RPB12311.1"/>
    <property type="molecule type" value="Genomic_DNA"/>
</dbReference>
<feature type="region of interest" description="Disordered" evidence="1">
    <location>
        <begin position="17"/>
        <end position="225"/>
    </location>
</feature>
<keyword evidence="3" id="KW-1185">Reference proteome</keyword>
<protein>
    <submittedName>
        <fullName evidence="2">Uncharacterized protein</fullName>
    </submittedName>
</protein>
<organism evidence="2 3">
    <name type="scientific">Morchella conica CCBAS932</name>
    <dbReference type="NCBI Taxonomy" id="1392247"/>
    <lineage>
        <taxon>Eukaryota</taxon>
        <taxon>Fungi</taxon>
        <taxon>Dikarya</taxon>
        <taxon>Ascomycota</taxon>
        <taxon>Pezizomycotina</taxon>
        <taxon>Pezizomycetes</taxon>
        <taxon>Pezizales</taxon>
        <taxon>Morchellaceae</taxon>
        <taxon>Morchella</taxon>
    </lineage>
</organism>
<proteinExistence type="predicted"/>
<dbReference type="AlphaFoldDB" id="A0A3N4KVD2"/>
<accession>A0A3N4KVD2</accession>
<feature type="region of interest" description="Disordered" evidence="1">
    <location>
        <begin position="245"/>
        <end position="338"/>
    </location>
</feature>
<feature type="compositionally biased region" description="Low complexity" evidence="1">
    <location>
        <begin position="100"/>
        <end position="116"/>
    </location>
</feature>
<dbReference type="OrthoDB" id="5425837at2759"/>